<keyword evidence="3" id="KW-1185">Reference proteome</keyword>
<reference evidence="2 3" key="1">
    <citation type="submission" date="2017-06" db="EMBL/GenBank/DDBJ databases">
        <title>Ant-infecting Ophiocordyceps genomes reveal a high diversity of potential behavioral manipulation genes and a possible major role for enterotoxins.</title>
        <authorList>
            <person name="De Bekker C."/>
            <person name="Evans H.C."/>
            <person name="Brachmann A."/>
            <person name="Hughes D.P."/>
        </authorList>
    </citation>
    <scope>NUCLEOTIDE SEQUENCE [LARGE SCALE GENOMIC DNA]</scope>
    <source>
        <strain evidence="2 3">1348a</strain>
    </source>
</reference>
<evidence type="ECO:0000256" key="1">
    <source>
        <dbReference type="SAM" id="SignalP"/>
    </source>
</evidence>
<name>A0A2C5XRP7_9HYPO</name>
<feature type="signal peptide" evidence="1">
    <location>
        <begin position="1"/>
        <end position="18"/>
    </location>
</feature>
<evidence type="ECO:0008006" key="4">
    <source>
        <dbReference type="Google" id="ProtNLM"/>
    </source>
</evidence>
<dbReference type="InterPro" id="IPR021054">
    <property type="entry name" value="Cell_wall_mannoprotein_1"/>
</dbReference>
<dbReference type="OrthoDB" id="2422134at2759"/>
<dbReference type="Proteomes" id="UP000224854">
    <property type="component" value="Unassembled WGS sequence"/>
</dbReference>
<feature type="chain" id="PRO_5013106994" description="Hydrophobic surface binding protein" evidence="1">
    <location>
        <begin position="19"/>
        <end position="180"/>
    </location>
</feature>
<sequence>MKFLSQLTAACLATGAYAAAIVPRDAQTIKDVLAKVQNDVDSLDGTVKQFNGDPNPVLSASDNLISTIGTGADQVKGTSDVTDINDAFSLLAPVDELKAHVRTLADDFNAKEPAVAAAKACGATRERLDKIGSNTQTLVDNIVSKVPQSTQGIARDRGNGIIQILNEVKANYAADKCVDA</sequence>
<dbReference type="GO" id="GO:0005576">
    <property type="term" value="C:extracellular region"/>
    <property type="evidence" value="ECO:0007669"/>
    <property type="project" value="TreeGrafter"/>
</dbReference>
<comment type="caution">
    <text evidence="2">The sequence shown here is derived from an EMBL/GenBank/DDBJ whole genome shotgun (WGS) entry which is preliminary data.</text>
</comment>
<dbReference type="PANTHER" id="PTHR38123">
    <property type="entry name" value="CELL WALL SERINE-THREONINE-RICH GALACTOMANNOPROTEIN MP1 (AFU_ORTHOLOGUE AFUA_4G03240)"/>
    <property type="match status" value="1"/>
</dbReference>
<dbReference type="AlphaFoldDB" id="A0A2C5XRP7"/>
<dbReference type="EMBL" id="NJEU01001101">
    <property type="protein sequence ID" value="PHH68578.1"/>
    <property type="molecule type" value="Genomic_DNA"/>
</dbReference>
<evidence type="ECO:0000313" key="3">
    <source>
        <dbReference type="Proteomes" id="UP000224854"/>
    </source>
</evidence>
<organism evidence="2 3">
    <name type="scientific">Ophiocordyceps australis</name>
    <dbReference type="NCBI Taxonomy" id="1399860"/>
    <lineage>
        <taxon>Eukaryota</taxon>
        <taxon>Fungi</taxon>
        <taxon>Dikarya</taxon>
        <taxon>Ascomycota</taxon>
        <taxon>Pezizomycotina</taxon>
        <taxon>Sordariomycetes</taxon>
        <taxon>Hypocreomycetidae</taxon>
        <taxon>Hypocreales</taxon>
        <taxon>Ophiocordycipitaceae</taxon>
        <taxon>Ophiocordyceps</taxon>
    </lineage>
</organism>
<keyword evidence="1" id="KW-0732">Signal</keyword>
<accession>A0A2C5XRP7</accession>
<protein>
    <recommendedName>
        <fullName evidence="4">Hydrophobic surface binding protein</fullName>
    </recommendedName>
</protein>
<dbReference type="Pfam" id="PF12296">
    <property type="entry name" value="HsbA"/>
    <property type="match status" value="1"/>
</dbReference>
<evidence type="ECO:0000313" key="2">
    <source>
        <dbReference type="EMBL" id="PHH68578.1"/>
    </source>
</evidence>
<proteinExistence type="predicted"/>
<gene>
    <name evidence="2" type="ORF">CDD82_465</name>
</gene>
<dbReference type="PANTHER" id="PTHR38123:SF6">
    <property type="entry name" value="CELL WALL SERINE-THREONINE-RICH GALACTOMANNOPROTEIN MP1 (AFU_ORTHOLOGUE AFUA_4G03240)"/>
    <property type="match status" value="1"/>
</dbReference>
<dbReference type="Gene3D" id="1.20.1280.140">
    <property type="match status" value="1"/>
</dbReference>